<evidence type="ECO:0000313" key="2">
    <source>
        <dbReference type="EMBL" id="KAF2151893.1"/>
    </source>
</evidence>
<evidence type="ECO:0000259" key="1">
    <source>
        <dbReference type="PROSITE" id="PS50097"/>
    </source>
</evidence>
<comment type="caution">
    <text evidence="2">The sequence shown here is derived from an EMBL/GenBank/DDBJ whole genome shotgun (WGS) entry which is preliminary data.</text>
</comment>
<dbReference type="PANTHER" id="PTHR47843">
    <property type="entry name" value="BTB DOMAIN-CONTAINING PROTEIN-RELATED"/>
    <property type="match status" value="1"/>
</dbReference>
<reference evidence="2" key="1">
    <citation type="journal article" date="2020" name="Stud. Mycol.">
        <title>101 Dothideomycetes genomes: a test case for predicting lifestyles and emergence of pathogens.</title>
        <authorList>
            <person name="Haridas S."/>
            <person name="Albert R."/>
            <person name="Binder M."/>
            <person name="Bloem J."/>
            <person name="Labutti K."/>
            <person name="Salamov A."/>
            <person name="Andreopoulos B."/>
            <person name="Baker S."/>
            <person name="Barry K."/>
            <person name="Bills G."/>
            <person name="Bluhm B."/>
            <person name="Cannon C."/>
            <person name="Castanera R."/>
            <person name="Culley D."/>
            <person name="Daum C."/>
            <person name="Ezra D."/>
            <person name="Gonzalez J."/>
            <person name="Henrissat B."/>
            <person name="Kuo A."/>
            <person name="Liang C."/>
            <person name="Lipzen A."/>
            <person name="Lutzoni F."/>
            <person name="Magnuson J."/>
            <person name="Mondo S."/>
            <person name="Nolan M."/>
            <person name="Ohm R."/>
            <person name="Pangilinan J."/>
            <person name="Park H.-J."/>
            <person name="Ramirez L."/>
            <person name="Alfaro M."/>
            <person name="Sun H."/>
            <person name="Tritt A."/>
            <person name="Yoshinaga Y."/>
            <person name="Zwiers L.-H."/>
            <person name="Turgeon B."/>
            <person name="Goodwin S."/>
            <person name="Spatafora J."/>
            <person name="Crous P."/>
            <person name="Grigoriev I."/>
        </authorList>
    </citation>
    <scope>NUCLEOTIDE SEQUENCE</scope>
    <source>
        <strain evidence="2">CBS 260.36</strain>
    </source>
</reference>
<dbReference type="PROSITE" id="PS50097">
    <property type="entry name" value="BTB"/>
    <property type="match status" value="1"/>
</dbReference>
<accession>A0A9P4J3T8</accession>
<gene>
    <name evidence="2" type="ORF">K461DRAFT_158712</name>
</gene>
<dbReference type="EMBL" id="ML996087">
    <property type="protein sequence ID" value="KAF2151893.1"/>
    <property type="molecule type" value="Genomic_DNA"/>
</dbReference>
<evidence type="ECO:0000313" key="3">
    <source>
        <dbReference type="Proteomes" id="UP000799439"/>
    </source>
</evidence>
<dbReference type="CDD" id="cd18186">
    <property type="entry name" value="BTB_POZ_ZBTB_KLHL-like"/>
    <property type="match status" value="1"/>
</dbReference>
<organism evidence="2 3">
    <name type="scientific">Myriangium duriaei CBS 260.36</name>
    <dbReference type="NCBI Taxonomy" id="1168546"/>
    <lineage>
        <taxon>Eukaryota</taxon>
        <taxon>Fungi</taxon>
        <taxon>Dikarya</taxon>
        <taxon>Ascomycota</taxon>
        <taxon>Pezizomycotina</taxon>
        <taxon>Dothideomycetes</taxon>
        <taxon>Dothideomycetidae</taxon>
        <taxon>Myriangiales</taxon>
        <taxon>Myriangiaceae</taxon>
        <taxon>Myriangium</taxon>
    </lineage>
</organism>
<protein>
    <recommendedName>
        <fullName evidence="1">BTB domain-containing protein</fullName>
    </recommendedName>
</protein>
<name>A0A9P4J3T8_9PEZI</name>
<dbReference type="AlphaFoldDB" id="A0A9P4J3T8"/>
<dbReference type="InterPro" id="IPR011333">
    <property type="entry name" value="SKP1/BTB/POZ_sf"/>
</dbReference>
<dbReference type="Gene3D" id="3.30.710.10">
    <property type="entry name" value="Potassium Channel Kv1.1, Chain A"/>
    <property type="match status" value="1"/>
</dbReference>
<sequence>MSRRSPFFPAALRSTSNWKESQENTIVFPEDEPATFDHFLYWAYQDEIQVPMYAAVIGAEHTGVDVLPLVKLYIFADRLQAPKCKSAVIESLYENIDDVHHISVETCVLISEYKNLGSGLHELIMDWFASKSTADNRDLDLFRKAPLFARSLFEEVLRQATDKVRSEWQFESLAFYQDMSTRWKEHP</sequence>
<dbReference type="PANTHER" id="PTHR47843:SF2">
    <property type="entry name" value="BTB DOMAIN-CONTAINING PROTEIN"/>
    <property type="match status" value="1"/>
</dbReference>
<dbReference type="OrthoDB" id="1022638at2759"/>
<proteinExistence type="predicted"/>
<keyword evidence="3" id="KW-1185">Reference proteome</keyword>
<dbReference type="InterPro" id="IPR000210">
    <property type="entry name" value="BTB/POZ_dom"/>
</dbReference>
<dbReference type="SUPFAM" id="SSF54695">
    <property type="entry name" value="POZ domain"/>
    <property type="match status" value="1"/>
</dbReference>
<dbReference type="Proteomes" id="UP000799439">
    <property type="component" value="Unassembled WGS sequence"/>
</dbReference>
<feature type="domain" description="BTB" evidence="1">
    <location>
        <begin position="1"/>
        <end position="52"/>
    </location>
</feature>